<protein>
    <recommendedName>
        <fullName evidence="3">Nephrocystin 3-like N-terminal domain-containing protein</fullName>
    </recommendedName>
</protein>
<name>A0A9W9FXC7_9EURO</name>
<dbReference type="PANTHER" id="PTHR10039:SF9">
    <property type="entry name" value="NACHT DOMAIN PROTEIN (AFU_ORTHOLOGUE AFUA_2G01760)"/>
    <property type="match status" value="1"/>
</dbReference>
<feature type="domain" description="Nephrocystin 3-like N-terminal" evidence="3">
    <location>
        <begin position="318"/>
        <end position="472"/>
    </location>
</feature>
<sequence>MAPGLVSPVPGNLSSSFYGERPGGSRQASSFSAYFDSDSISQNGRASRRESFMPRGKFNGLGSPSELQSHVNGLYQRSGNELGAHASSRLSSSSYESLKEWIRVQRMSHLPPEGSHYDKVLSWAKLFIDRLNHFDEGVSQFNDHSYAATQLSYGYCGILLELGKNHAYALMTSFGFFYSISASLVNLLERTELFAVSQEIKEQLVFALGDLVTLIHDVATYFHQVISDPARPSVSINIYDAFHGPIFAFKDRCARITEAMWRHQLAGKGMDAGLLTTVKDIRSWLAPEDRVLAHLAENTSHLAHEREEMTCVWVAPYLTNFLKGQNRTLAITGKPGSGKTITASVLHDRLQDPVGGVHYKTLYVPINARVPAETTPIAIAKTILFQLFEKRIGNVKLLDILGEAYERSKKTTGESEYQGILWTALEHGLAAALRNAKELVIIVDGLDEAVGGEASLLQSLITATAHGNNVKLITLGAEKPKTTEGVFHVPITESRIADDISIVVRASLEEHKTFISLSELEQETIIDQIAEASNGSFLWAKLAAKRVRHENSPDALHKAVEKVINSKAPINEFVLNAIQSPDVSDEARHILLWLATSDRPFTLKELSTLVSIDVTKQIVTDRVFKPRETLSPVNNLVFIQDGQVGLRHGLIRSALQDIHSQGKLVPTIKDRHADFVTRLFIYIKSVLPEQNEPSLLTLDHNDTTLQVQRNPLLDFAVRYWPRHLTQTTVYTTGGDVPTAKEFSKIFPTTITLLLLQNTLWRTIITPTLVLYQTTVTNLCRTMLTTKNRVTLQSIISLAFLYRDISLVTDSIPLFYEITLLSRDILKTEHTVTMKLSNIFLELTSQHTTTSRTDIMIKREEILLLVVESYKIVYGENSEQVTSTLKLLVEHYRLTSEEKKVQEITAIITKINTSYHADDTQDVSVHIKGRKEHENHEVGIRWVLDAEHDESVDEGFDYEALVQLAEKYRAEGKITEAERIYVEIWQRTNKECRSQSTSFWEETKLKAVIAYSKFLKVTKRETEASSILSSVWEEHRHTSLALSEKSSEHFKEIATVMASVGLSAAALSIFKQVSHYYKSTSKSSHYEEIQKSISSTHEQVVNSVSSSHSSFSESTLEEIIEESFVSGKISESSFTATTTLVEQFTSQHRWKDATRVIKKVLKGLWPNLFAPTIQDVTVPTQNPDKAIQYAERLAQCYHYRRRFAREENIRVRVYRAVRASRPVEDKVRERVTEALVLFFDRSSQPDKVISTRQEILDDYTNHYGPEHPSVLKLLWTLAELTRPRPIFVDYYQRIIQVLNKGSPTTCKPEALEPLVLVATELWTQSRYSEAVSYFTLLFTTFLSQPKQPAFEKPSTVQEIFTRYMHCLRTVRAEYKTIHKVTIDYQSKVKTVFGATATITIQATLTLARVCQESKRYEDQAISLYEELRKTGSKEIDIDEITAILDGIYEEQTSLVTSGSESVSKERIETASKILRKRLTKRQTQGWAHEESLTQLKEFVSFQSKYSSQESVLSELKESTVNILREESSSTRLVAAASVIASSYIATSQVHKAVELSEELYRQVVMKDTTNTKTSQFDLTSKSRQSLVFLAQLEHSLRKQTTSITDILASLTTEYVYFEEFRSYTSSKTASFHSVTLSASRLYWFLHNAQRQAAAIRVFDEFVAYFLATEGKRTKLTNAAQVKVFLTVILEHFHSHQSSNFVRSVGIASNLHVIKFLEAKKYEEASSLALAGFQYIAAHDSFRTPEVIKFVFTLGIAITGRTVSPKPEANVLKKLQETSTPILKEALRVIGDLKINLSQISLDYLNILISLLGEQKDYKTLVWLLSSLWASRNQQVTWPAHVTLGLARRFILARYLVGDLKSARLAEDIVYNCRRVNGASHSSTLEMSILLTQLYTGIAQQYQSQKNGQHMANKYYKKSANLHENLLRIFIDPEFAEFEGGLDQSFSMDGSAFDLNIEETPTGSGLSEADHVRQHLNLLKLSVQRLGNFPKDAAEYERLNKDIFDAFGDEIQGAEGIEKWNLKGFGSGKASGQEDTLIPEAISWELEIAQSSAVEEEL</sequence>
<proteinExistence type="predicted"/>
<keyword evidence="5" id="KW-1185">Reference proteome</keyword>
<dbReference type="Proteomes" id="UP001149165">
    <property type="component" value="Unassembled WGS sequence"/>
</dbReference>
<accession>A0A9W9FXC7</accession>
<evidence type="ECO:0000313" key="5">
    <source>
        <dbReference type="Proteomes" id="UP001149165"/>
    </source>
</evidence>
<dbReference type="OrthoDB" id="2546325at2759"/>
<dbReference type="SUPFAM" id="SSF48371">
    <property type="entry name" value="ARM repeat"/>
    <property type="match status" value="1"/>
</dbReference>
<organism evidence="4 5">
    <name type="scientific">Penicillium angulare</name>
    <dbReference type="NCBI Taxonomy" id="116970"/>
    <lineage>
        <taxon>Eukaryota</taxon>
        <taxon>Fungi</taxon>
        <taxon>Dikarya</taxon>
        <taxon>Ascomycota</taxon>
        <taxon>Pezizomycotina</taxon>
        <taxon>Eurotiomycetes</taxon>
        <taxon>Eurotiomycetidae</taxon>
        <taxon>Eurotiales</taxon>
        <taxon>Aspergillaceae</taxon>
        <taxon>Penicillium</taxon>
    </lineage>
</organism>
<dbReference type="InterPro" id="IPR056884">
    <property type="entry name" value="NPHP3-like_N"/>
</dbReference>
<evidence type="ECO:0000259" key="3">
    <source>
        <dbReference type="Pfam" id="PF24883"/>
    </source>
</evidence>
<dbReference type="PANTHER" id="PTHR10039">
    <property type="entry name" value="AMELOGENIN"/>
    <property type="match status" value="1"/>
</dbReference>
<gene>
    <name evidence="4" type="ORF">N7456_004410</name>
</gene>
<dbReference type="Pfam" id="PF24883">
    <property type="entry name" value="NPHP3_N"/>
    <property type="match status" value="1"/>
</dbReference>
<dbReference type="InterPro" id="IPR016024">
    <property type="entry name" value="ARM-type_fold"/>
</dbReference>
<dbReference type="InterPro" id="IPR027417">
    <property type="entry name" value="P-loop_NTPase"/>
</dbReference>
<keyword evidence="1" id="KW-0677">Repeat</keyword>
<comment type="caution">
    <text evidence="4">The sequence shown here is derived from an EMBL/GenBank/DDBJ whole genome shotgun (WGS) entry which is preliminary data.</text>
</comment>
<feature type="region of interest" description="Disordered" evidence="2">
    <location>
        <begin position="1"/>
        <end position="30"/>
    </location>
</feature>
<reference evidence="4" key="2">
    <citation type="journal article" date="2023" name="IMA Fungus">
        <title>Comparative genomic study of the Penicillium genus elucidates a diverse pangenome and 15 lateral gene transfer events.</title>
        <authorList>
            <person name="Petersen C."/>
            <person name="Sorensen T."/>
            <person name="Nielsen M.R."/>
            <person name="Sondergaard T.E."/>
            <person name="Sorensen J.L."/>
            <person name="Fitzpatrick D.A."/>
            <person name="Frisvad J.C."/>
            <person name="Nielsen K.L."/>
        </authorList>
    </citation>
    <scope>NUCLEOTIDE SEQUENCE</scope>
    <source>
        <strain evidence="4">IBT 30069</strain>
    </source>
</reference>
<reference evidence="4" key="1">
    <citation type="submission" date="2022-11" db="EMBL/GenBank/DDBJ databases">
        <authorList>
            <person name="Petersen C."/>
        </authorList>
    </citation>
    <scope>NUCLEOTIDE SEQUENCE</scope>
    <source>
        <strain evidence="4">IBT 30069</strain>
    </source>
</reference>
<dbReference type="Gene3D" id="3.40.50.300">
    <property type="entry name" value="P-loop containing nucleotide triphosphate hydrolases"/>
    <property type="match status" value="1"/>
</dbReference>
<evidence type="ECO:0000256" key="1">
    <source>
        <dbReference type="ARBA" id="ARBA00022737"/>
    </source>
</evidence>
<dbReference type="SUPFAM" id="SSF52540">
    <property type="entry name" value="P-loop containing nucleoside triphosphate hydrolases"/>
    <property type="match status" value="1"/>
</dbReference>
<evidence type="ECO:0000256" key="2">
    <source>
        <dbReference type="SAM" id="MobiDB-lite"/>
    </source>
</evidence>
<dbReference type="EMBL" id="JAPQKH010000003">
    <property type="protein sequence ID" value="KAJ5107735.1"/>
    <property type="molecule type" value="Genomic_DNA"/>
</dbReference>
<evidence type="ECO:0000313" key="4">
    <source>
        <dbReference type="EMBL" id="KAJ5107735.1"/>
    </source>
</evidence>